<dbReference type="PANTHER" id="PTHR34853:SF1">
    <property type="entry name" value="LIPASE 5"/>
    <property type="match status" value="1"/>
</dbReference>
<dbReference type="PROSITE" id="PS51318">
    <property type="entry name" value="TAT"/>
    <property type="match status" value="1"/>
</dbReference>
<dbReference type="GeneID" id="60694492"/>
<dbReference type="Gene3D" id="1.10.260.160">
    <property type="match status" value="1"/>
</dbReference>
<evidence type="ECO:0000313" key="3">
    <source>
        <dbReference type="Proteomes" id="UP000094893"/>
    </source>
</evidence>
<comment type="caution">
    <text evidence="2">The sequence shown here is derived from an EMBL/GenBank/DDBJ whole genome shotgun (WGS) entry which is preliminary data.</text>
</comment>
<dbReference type="Gene3D" id="3.40.50.1820">
    <property type="entry name" value="alpha/beta hydrolase"/>
    <property type="match status" value="1"/>
</dbReference>
<gene>
    <name evidence="2" type="ORF">A6P07_17400</name>
</gene>
<dbReference type="eggNOG" id="COG1506">
    <property type="taxonomic scope" value="Bacteria"/>
</dbReference>
<reference evidence="2 3" key="1">
    <citation type="journal article" date="2016" name="Int. J. Mol. Sci.">
        <title>Comparative genomics of the extreme acidophile Acidithiobacillus thiooxidans reveals intraspecific divergence and niche adaptation.</title>
        <authorList>
            <person name="Zhang X."/>
            <person name="Feng X."/>
            <person name="Tao J."/>
            <person name="Ma L."/>
            <person name="Xiao Y."/>
            <person name="Liang Y."/>
            <person name="Liu X."/>
            <person name="Yin H."/>
        </authorList>
    </citation>
    <scope>NUCLEOTIDE SEQUENCE [LARGE SCALE GENOMIC DNA]</scope>
    <source>
        <strain evidence="2 3">A02</strain>
    </source>
</reference>
<evidence type="ECO:0000256" key="1">
    <source>
        <dbReference type="ARBA" id="ARBA00022801"/>
    </source>
</evidence>
<name>A0A1C2HWG2_ACITH</name>
<proteinExistence type="predicted"/>
<organism evidence="2 3">
    <name type="scientific">Acidithiobacillus thiooxidans</name>
    <name type="common">Thiobacillus thiooxidans</name>
    <dbReference type="NCBI Taxonomy" id="930"/>
    <lineage>
        <taxon>Bacteria</taxon>
        <taxon>Pseudomonadati</taxon>
        <taxon>Pseudomonadota</taxon>
        <taxon>Acidithiobacillia</taxon>
        <taxon>Acidithiobacillales</taxon>
        <taxon>Acidithiobacillaceae</taxon>
        <taxon>Acidithiobacillus</taxon>
    </lineage>
</organism>
<dbReference type="RefSeq" id="WP_024894512.1">
    <property type="nucleotide sequence ID" value="NZ_JAAVXF010000302.1"/>
</dbReference>
<dbReference type="STRING" id="930.GCA_002079865_03038"/>
<dbReference type="InterPro" id="IPR005152">
    <property type="entry name" value="Lipase_secreted"/>
</dbReference>
<keyword evidence="1" id="KW-0378">Hydrolase</keyword>
<evidence type="ECO:0008006" key="4">
    <source>
        <dbReference type="Google" id="ProtNLM"/>
    </source>
</evidence>
<accession>A0A1C2HWG2</accession>
<dbReference type="Proteomes" id="UP000094893">
    <property type="component" value="Unassembled WGS sequence"/>
</dbReference>
<protein>
    <recommendedName>
        <fullName evidence="4">Lysophospholipase</fullName>
    </recommendedName>
</protein>
<dbReference type="GO" id="GO:0006508">
    <property type="term" value="P:proteolysis"/>
    <property type="evidence" value="ECO:0007669"/>
    <property type="project" value="InterPro"/>
</dbReference>
<dbReference type="EMBL" id="LWSA01000273">
    <property type="protein sequence ID" value="OCX68957.1"/>
    <property type="molecule type" value="Genomic_DNA"/>
</dbReference>
<dbReference type="PANTHER" id="PTHR34853">
    <property type="match status" value="1"/>
</dbReference>
<dbReference type="InterPro" id="IPR002471">
    <property type="entry name" value="Pept_S9_AS"/>
</dbReference>
<dbReference type="PROSITE" id="PS00708">
    <property type="entry name" value="PRO_ENDOPEP_SER"/>
    <property type="match status" value="1"/>
</dbReference>
<dbReference type="AlphaFoldDB" id="A0A1C2HWG2"/>
<dbReference type="GO" id="GO:0016042">
    <property type="term" value="P:lipid catabolic process"/>
    <property type="evidence" value="ECO:0007669"/>
    <property type="project" value="InterPro"/>
</dbReference>
<sequence length="427" mass="47165">MPKTIQESSLSRRSFLMKTATLVGATVAANTISISQAAAQEGPELLNSRMTPVVSGITYQHIGRWEVSRLNHILSVEAPAFTGFKVDYKPALNAVDLFRVTYPSVIPERNNRPTTASGLVAIPVNAETTPRLISYQHGTVYGRQEVPSFPDQSPETQLMIAAFAGRGDVLIGADYFGMGLSKEPESYLVLESQQQACADMIRAGQAVLADRGVQTNDLFLSGWSEGGFVTMALLEFLQRENLAVKAAATASAPLDLFAGMSGYLNFPRPNDAPWLNSIFVLSAFAYESYYDVPGLARSFFNPKYYDLCSALYSRQLSDLNKIPTDLHRLIRSEYFNPNYFMQSEFGRLVHRNQVYRWVIETPTRNYYGEADEAITVGLGKLAMSYQTGMGNRKVLAISAGSDATHRGTFARAVLGWSNWFKEMGESA</sequence>
<dbReference type="InterPro" id="IPR006311">
    <property type="entry name" value="TAT_signal"/>
</dbReference>
<dbReference type="InterPro" id="IPR029058">
    <property type="entry name" value="AB_hydrolase_fold"/>
</dbReference>
<dbReference type="GO" id="GO:0004252">
    <property type="term" value="F:serine-type endopeptidase activity"/>
    <property type="evidence" value="ECO:0007669"/>
    <property type="project" value="InterPro"/>
</dbReference>
<dbReference type="SUPFAM" id="SSF53474">
    <property type="entry name" value="alpha/beta-Hydrolases"/>
    <property type="match status" value="1"/>
</dbReference>
<dbReference type="GO" id="GO:0004806">
    <property type="term" value="F:triacylglycerol lipase activity"/>
    <property type="evidence" value="ECO:0007669"/>
    <property type="project" value="InterPro"/>
</dbReference>
<evidence type="ECO:0000313" key="2">
    <source>
        <dbReference type="EMBL" id="OCX68957.1"/>
    </source>
</evidence>